<feature type="active site" evidence="3">
    <location>
        <position position="318"/>
    </location>
</feature>
<feature type="active site" description="Proton donor/acceptor" evidence="3">
    <location>
        <position position="188"/>
    </location>
</feature>
<protein>
    <recommendedName>
        <fullName evidence="3">Fumarate hydratase class II</fullName>
        <shortName evidence="3">Fumarase C</shortName>
        <ecNumber evidence="3">4.2.1.2</ecNumber>
    </recommendedName>
    <alternativeName>
        <fullName evidence="3">Aerobic fumarase</fullName>
    </alternativeName>
    <alternativeName>
        <fullName evidence="3">Iron-independent fumarase</fullName>
    </alternativeName>
</protein>
<keyword evidence="3" id="KW-0816">Tricarboxylic acid cycle</keyword>
<feature type="binding site" evidence="3">
    <location>
        <begin position="324"/>
        <end position="326"/>
    </location>
    <ligand>
        <name>substrate</name>
    </ligand>
</feature>
<dbReference type="Gene3D" id="1.10.40.30">
    <property type="entry name" value="Fumarase/aspartase (C-terminal domain)"/>
    <property type="match status" value="1"/>
</dbReference>
<dbReference type="PRINTS" id="PR00149">
    <property type="entry name" value="FUMRATELYASE"/>
</dbReference>
<dbReference type="Proteomes" id="UP000600307">
    <property type="component" value="Unassembled WGS sequence"/>
</dbReference>
<dbReference type="Pfam" id="PF00206">
    <property type="entry name" value="Lyase_1"/>
    <property type="match status" value="1"/>
</dbReference>
<keyword evidence="3" id="KW-0963">Cytoplasm</keyword>
<dbReference type="NCBIfam" id="NF008909">
    <property type="entry name" value="PRK12273.1"/>
    <property type="match status" value="1"/>
</dbReference>
<evidence type="ECO:0000256" key="3">
    <source>
        <dbReference type="HAMAP-Rule" id="MF_00743"/>
    </source>
</evidence>
<dbReference type="PANTHER" id="PTHR11444">
    <property type="entry name" value="ASPARTATEAMMONIA/ARGININOSUCCINATE/ADENYLOSUCCINATE LYASE"/>
    <property type="match status" value="1"/>
</dbReference>
<reference evidence="6 7" key="1">
    <citation type="submission" date="2020-11" db="EMBL/GenBank/DDBJ databases">
        <title>Taxonomic investigation of Rahnella spp.</title>
        <authorList>
            <person name="Lee S.D."/>
        </authorList>
    </citation>
    <scope>NUCLEOTIDE SEQUENCE [LARGE SCALE GENOMIC DNA]</scope>
    <source>
        <strain evidence="6 7">SAP-10</strain>
    </source>
</reference>
<evidence type="ECO:0000256" key="1">
    <source>
        <dbReference type="ARBA" id="ARBA00009084"/>
    </source>
</evidence>
<name>A0ABS0DUB6_9GAMM</name>
<dbReference type="InterPro" id="IPR018951">
    <property type="entry name" value="Fumarase_C_C"/>
</dbReference>
<comment type="pathway">
    <text evidence="3">Carbohydrate metabolism; tricarboxylic acid cycle; (S)-malate from fumarate: step 1/1.</text>
</comment>
<dbReference type="Gene3D" id="1.10.275.10">
    <property type="entry name" value="Fumarase/aspartase (N-terminal domain)"/>
    <property type="match status" value="1"/>
</dbReference>
<dbReference type="InterPro" id="IPR008948">
    <property type="entry name" value="L-Aspartase-like"/>
</dbReference>
<comment type="subunit">
    <text evidence="3">Homotetramer.</text>
</comment>
<dbReference type="InterPro" id="IPR024083">
    <property type="entry name" value="Fumarase/histidase_N"/>
</dbReference>
<dbReference type="InterPro" id="IPR005677">
    <property type="entry name" value="Fum_hydII"/>
</dbReference>
<comment type="caution">
    <text evidence="6">The sequence shown here is derived from an EMBL/GenBank/DDBJ whole genome shotgun (WGS) entry which is preliminary data.</text>
</comment>
<comment type="similarity">
    <text evidence="1 3">Belongs to the class-II fumarase/aspartase family. Fumarase subfamily.</text>
</comment>
<dbReference type="InterPro" id="IPR022761">
    <property type="entry name" value="Fumarate_lyase_N"/>
</dbReference>
<evidence type="ECO:0000313" key="6">
    <source>
        <dbReference type="EMBL" id="MBF7955733.1"/>
    </source>
</evidence>
<dbReference type="Gene3D" id="1.20.200.10">
    <property type="entry name" value="Fumarase/aspartase (Central domain)"/>
    <property type="match status" value="1"/>
</dbReference>
<dbReference type="NCBIfam" id="TIGR00979">
    <property type="entry name" value="fumC_II"/>
    <property type="match status" value="1"/>
</dbReference>
<feature type="domain" description="Fumarate lyase N-terminal" evidence="4">
    <location>
        <begin position="12"/>
        <end position="342"/>
    </location>
</feature>
<dbReference type="EMBL" id="JADOBH010000002">
    <property type="protein sequence ID" value="MBF7955733.1"/>
    <property type="molecule type" value="Genomic_DNA"/>
</dbReference>
<dbReference type="RefSeq" id="WP_095922050.1">
    <property type="nucleotide sequence ID" value="NZ_CBCSED010000013.1"/>
</dbReference>
<sequence length="465" mass="49989">MAAIRIEKDSMGPIDVPADKLWGAQTQRSLEHFRISSEKMPTALIHALALTKRAAASVNMDLGLLPEERANAIIAAADEVLAGKHSAEFPLSIWQTGSGTQTNMNMNEVLANRASEILGGVRGEERKVHPNDDVNKSQSSNDVFPTAMHVAAVIELRETLIPQLKVLHKTLFDKATAYRDIVKIGRTHLQDATPLTLGQEISGWVAMLAHSLTHIENSIPHIAELALGGTAVGTGLNTHPEYAVRVAKALAELTGQPFVTSPNKFEALATCDALVHGHGALKGLAASLMKIANDVRWLSSGPRCGIGEISIPENEPGSSIMPGKVNPTQCEAMTMLCAQVLGNDVAVNIGGASGNFELNVFRPLVIHNFLQSVRLLADGMSGFNEHCAVGIEPNRDRITQLLNESLMLVTALNTHIGYDKAAEIAKKAHKEGLTLKASALKLGYLTEEQFDEWVRPEAMVGSMKA</sequence>
<comment type="function">
    <text evidence="3">Involved in the TCA cycle. Catalyzes the stereospecific interconversion of fumarate to L-malate.</text>
</comment>
<feature type="site" description="Important for catalytic activity" evidence="3">
    <location>
        <position position="331"/>
    </location>
</feature>
<dbReference type="PROSITE" id="PS00163">
    <property type="entry name" value="FUMARATE_LYASES"/>
    <property type="match status" value="1"/>
</dbReference>
<dbReference type="EC" id="4.2.1.2" evidence="3"/>
<evidence type="ECO:0000256" key="2">
    <source>
        <dbReference type="ARBA" id="ARBA00023239"/>
    </source>
</evidence>
<proteinExistence type="inferred from homology"/>
<evidence type="ECO:0000259" key="5">
    <source>
        <dbReference type="Pfam" id="PF10415"/>
    </source>
</evidence>
<dbReference type="PANTHER" id="PTHR11444:SF1">
    <property type="entry name" value="FUMARATE HYDRATASE, MITOCHONDRIAL"/>
    <property type="match status" value="1"/>
</dbReference>
<dbReference type="CDD" id="cd01362">
    <property type="entry name" value="Fumarase_classII"/>
    <property type="match status" value="1"/>
</dbReference>
<accession>A0ABS0DUB6</accession>
<comment type="catalytic activity">
    <reaction evidence="3">
        <text>(S)-malate = fumarate + H2O</text>
        <dbReference type="Rhea" id="RHEA:12460"/>
        <dbReference type="ChEBI" id="CHEBI:15377"/>
        <dbReference type="ChEBI" id="CHEBI:15589"/>
        <dbReference type="ChEBI" id="CHEBI:29806"/>
        <dbReference type="EC" id="4.2.1.2"/>
    </reaction>
</comment>
<keyword evidence="7" id="KW-1185">Reference proteome</keyword>
<comment type="subcellular location">
    <subcellularLocation>
        <location evidence="3">Cytoplasm</location>
    </subcellularLocation>
</comment>
<feature type="binding site" evidence="3">
    <location>
        <position position="319"/>
    </location>
    <ligand>
        <name>substrate</name>
    </ligand>
</feature>
<feature type="binding site" description="in site B" evidence="3">
    <location>
        <begin position="129"/>
        <end position="132"/>
    </location>
    <ligand>
        <name>substrate</name>
    </ligand>
</feature>
<dbReference type="InterPro" id="IPR000362">
    <property type="entry name" value="Fumarate_lyase_fam"/>
</dbReference>
<evidence type="ECO:0000313" key="7">
    <source>
        <dbReference type="Proteomes" id="UP000600307"/>
    </source>
</evidence>
<dbReference type="Pfam" id="PF10415">
    <property type="entry name" value="FumaraseC_C"/>
    <property type="match status" value="1"/>
</dbReference>
<dbReference type="PRINTS" id="PR00145">
    <property type="entry name" value="ARGSUCLYASE"/>
</dbReference>
<dbReference type="HAMAP" id="MF_00743">
    <property type="entry name" value="FumaraseC"/>
    <property type="match status" value="1"/>
</dbReference>
<dbReference type="InterPro" id="IPR020557">
    <property type="entry name" value="Fumarate_lyase_CS"/>
</dbReference>
<feature type="binding site" evidence="3">
    <location>
        <begin position="139"/>
        <end position="141"/>
    </location>
    <ligand>
        <name>substrate</name>
    </ligand>
</feature>
<feature type="binding site" evidence="3">
    <location>
        <position position="187"/>
    </location>
    <ligand>
        <name>substrate</name>
    </ligand>
</feature>
<feature type="binding site" evidence="3">
    <location>
        <begin position="98"/>
        <end position="100"/>
    </location>
    <ligand>
        <name>substrate</name>
    </ligand>
</feature>
<feature type="domain" description="Fumarase C C-terminal" evidence="5">
    <location>
        <begin position="408"/>
        <end position="460"/>
    </location>
</feature>
<comment type="miscellaneous">
    <text evidence="3">There are 2 substrate-binding sites: the catalytic A site, and the non-catalytic B site that may play a role in the transfer of substrate or product between the active site and the solvent. Alternatively, the B site may bind allosteric effectors.</text>
</comment>
<dbReference type="GO" id="GO:0004333">
    <property type="term" value="F:fumarate hydratase activity"/>
    <property type="evidence" value="ECO:0007669"/>
    <property type="project" value="UniProtKB-EC"/>
</dbReference>
<organism evidence="6 7">
    <name type="scientific">Rahnella victoriana</name>
    <dbReference type="NCBI Taxonomy" id="1510570"/>
    <lineage>
        <taxon>Bacteria</taxon>
        <taxon>Pseudomonadati</taxon>
        <taxon>Pseudomonadota</taxon>
        <taxon>Gammaproteobacteria</taxon>
        <taxon>Enterobacterales</taxon>
        <taxon>Yersiniaceae</taxon>
        <taxon>Rahnella</taxon>
    </lineage>
</organism>
<gene>
    <name evidence="3 6" type="primary">fumC</name>
    <name evidence="6" type="ORF">IV431_09240</name>
</gene>
<evidence type="ECO:0000259" key="4">
    <source>
        <dbReference type="Pfam" id="PF00206"/>
    </source>
</evidence>
<dbReference type="SUPFAM" id="SSF48557">
    <property type="entry name" value="L-aspartase-like"/>
    <property type="match status" value="1"/>
</dbReference>
<keyword evidence="2 3" id="KW-0456">Lyase</keyword>